<dbReference type="RefSeq" id="WP_091640605.1">
    <property type="nucleotide sequence ID" value="NZ_FOEG01000002.1"/>
</dbReference>
<keyword evidence="4" id="KW-0249">Electron transport</keyword>
<proteinExistence type="predicted"/>
<dbReference type="Pfam" id="PF00034">
    <property type="entry name" value="Cytochrom_C"/>
    <property type="match status" value="1"/>
</dbReference>
<evidence type="ECO:0000313" key="10">
    <source>
        <dbReference type="Proteomes" id="UP000199657"/>
    </source>
</evidence>
<protein>
    <submittedName>
        <fullName evidence="9">Cytochrome c553</fullName>
    </submittedName>
</protein>
<name>A0A1H8RM21_9GAMM</name>
<dbReference type="PROSITE" id="PS51007">
    <property type="entry name" value="CYTC"/>
    <property type="match status" value="1"/>
</dbReference>
<evidence type="ECO:0000256" key="5">
    <source>
        <dbReference type="ARBA" id="ARBA00023004"/>
    </source>
</evidence>
<sequence>MRLKTLFPGLALAALAGVGTAQADDEAGDPVRGERLADTCMGCHAVEGARNAYPSYRVPKLGGQFEEYLVIALEAYRDGDREHPTMNAQARGFSDQELRDMAAFFAQER</sequence>
<dbReference type="PANTHER" id="PTHR33751:SF9">
    <property type="entry name" value="CYTOCHROME C4"/>
    <property type="match status" value="1"/>
</dbReference>
<dbReference type="Gene3D" id="1.10.760.10">
    <property type="entry name" value="Cytochrome c-like domain"/>
    <property type="match status" value="1"/>
</dbReference>
<dbReference type="OrthoDB" id="9796421at2"/>
<keyword evidence="7" id="KW-0732">Signal</keyword>
<dbReference type="SUPFAM" id="SSF46626">
    <property type="entry name" value="Cytochrome c"/>
    <property type="match status" value="1"/>
</dbReference>
<dbReference type="Proteomes" id="UP000199657">
    <property type="component" value="Unassembled WGS sequence"/>
</dbReference>
<feature type="domain" description="Cytochrome c" evidence="8">
    <location>
        <begin position="23"/>
        <end position="109"/>
    </location>
</feature>
<evidence type="ECO:0000256" key="6">
    <source>
        <dbReference type="PROSITE-ProRule" id="PRU00433"/>
    </source>
</evidence>
<evidence type="ECO:0000259" key="8">
    <source>
        <dbReference type="PROSITE" id="PS51007"/>
    </source>
</evidence>
<keyword evidence="10" id="KW-1185">Reference proteome</keyword>
<feature type="chain" id="PRO_5011720754" evidence="7">
    <location>
        <begin position="24"/>
        <end position="109"/>
    </location>
</feature>
<reference evidence="9 10" key="1">
    <citation type="submission" date="2016-10" db="EMBL/GenBank/DDBJ databases">
        <authorList>
            <person name="de Groot N.N."/>
        </authorList>
    </citation>
    <scope>NUCLEOTIDE SEQUENCE [LARGE SCALE GENOMIC DNA]</scope>
    <source>
        <strain evidence="9 10">CGMCC 1.6291</strain>
    </source>
</reference>
<evidence type="ECO:0000256" key="2">
    <source>
        <dbReference type="ARBA" id="ARBA00022617"/>
    </source>
</evidence>
<dbReference type="AlphaFoldDB" id="A0A1H8RM21"/>
<keyword evidence="3 6" id="KW-0479">Metal-binding</keyword>
<evidence type="ECO:0000256" key="4">
    <source>
        <dbReference type="ARBA" id="ARBA00022982"/>
    </source>
</evidence>
<dbReference type="EMBL" id="FOEG01000002">
    <property type="protein sequence ID" value="SEO67224.1"/>
    <property type="molecule type" value="Genomic_DNA"/>
</dbReference>
<organism evidence="9 10">
    <name type="scientific">Aquisalimonas asiatica</name>
    <dbReference type="NCBI Taxonomy" id="406100"/>
    <lineage>
        <taxon>Bacteria</taxon>
        <taxon>Pseudomonadati</taxon>
        <taxon>Pseudomonadota</taxon>
        <taxon>Gammaproteobacteria</taxon>
        <taxon>Chromatiales</taxon>
        <taxon>Ectothiorhodospiraceae</taxon>
        <taxon>Aquisalimonas</taxon>
    </lineage>
</organism>
<dbReference type="PANTHER" id="PTHR33751">
    <property type="entry name" value="CBB3-TYPE CYTOCHROME C OXIDASE SUBUNIT FIXP"/>
    <property type="match status" value="1"/>
</dbReference>
<dbReference type="InterPro" id="IPR036909">
    <property type="entry name" value="Cyt_c-like_dom_sf"/>
</dbReference>
<dbReference type="InterPro" id="IPR050597">
    <property type="entry name" value="Cytochrome_c_Oxidase_Subunit"/>
</dbReference>
<accession>A0A1H8RM21</accession>
<keyword evidence="5 6" id="KW-0408">Iron</keyword>
<keyword evidence="1" id="KW-0813">Transport</keyword>
<dbReference type="STRING" id="406100.SAMN04488052_102103"/>
<evidence type="ECO:0000256" key="7">
    <source>
        <dbReference type="SAM" id="SignalP"/>
    </source>
</evidence>
<dbReference type="GO" id="GO:0046872">
    <property type="term" value="F:metal ion binding"/>
    <property type="evidence" value="ECO:0007669"/>
    <property type="project" value="UniProtKB-KW"/>
</dbReference>
<dbReference type="GO" id="GO:0020037">
    <property type="term" value="F:heme binding"/>
    <property type="evidence" value="ECO:0007669"/>
    <property type="project" value="InterPro"/>
</dbReference>
<feature type="signal peptide" evidence="7">
    <location>
        <begin position="1"/>
        <end position="23"/>
    </location>
</feature>
<dbReference type="InterPro" id="IPR009056">
    <property type="entry name" value="Cyt_c-like_dom"/>
</dbReference>
<dbReference type="GO" id="GO:0009055">
    <property type="term" value="F:electron transfer activity"/>
    <property type="evidence" value="ECO:0007669"/>
    <property type="project" value="InterPro"/>
</dbReference>
<evidence type="ECO:0000256" key="1">
    <source>
        <dbReference type="ARBA" id="ARBA00022448"/>
    </source>
</evidence>
<evidence type="ECO:0000313" key="9">
    <source>
        <dbReference type="EMBL" id="SEO67224.1"/>
    </source>
</evidence>
<keyword evidence="2 6" id="KW-0349">Heme</keyword>
<gene>
    <name evidence="9" type="ORF">SAMN04488052_102103</name>
</gene>
<evidence type="ECO:0000256" key="3">
    <source>
        <dbReference type="ARBA" id="ARBA00022723"/>
    </source>
</evidence>